<keyword evidence="3" id="KW-1185">Reference proteome</keyword>
<comment type="caution">
    <text evidence="2">The sequence shown here is derived from an EMBL/GenBank/DDBJ whole genome shotgun (WGS) entry which is preliminary data.</text>
</comment>
<dbReference type="EMBL" id="VIVQ01000001">
    <property type="protein sequence ID" value="TWE13284.1"/>
    <property type="molecule type" value="Genomic_DNA"/>
</dbReference>
<name>A0A561ECF1_9MICO</name>
<dbReference type="Pfam" id="PF21831">
    <property type="entry name" value="DUF6891"/>
    <property type="match status" value="1"/>
</dbReference>
<evidence type="ECO:0000259" key="1">
    <source>
        <dbReference type="Pfam" id="PF21831"/>
    </source>
</evidence>
<evidence type="ECO:0000313" key="2">
    <source>
        <dbReference type="EMBL" id="TWE13284.1"/>
    </source>
</evidence>
<feature type="domain" description="DUF6891" evidence="1">
    <location>
        <begin position="32"/>
        <end position="200"/>
    </location>
</feature>
<sequence>MGCVTVSGGGRRRNFIGAFKPDPGTAVGRVMTRVCIGTDSRQQLIDLLRWEISQDTALQDAGMRPDLAAGVVAKLIEHHNEAVPDASPMAYGLITALEELAADGIVFGFGEGIGVHDSLDGVVRAAEITLNEGGRVDGYCFSTVADVERMIFEDRLFIGFGVFNEDGSGSLEIGERVARALRQRQVAVEWPGDVDHRIQVVGQYEIPYVDLPD</sequence>
<accession>A0A561ECF1</accession>
<protein>
    <recommendedName>
        <fullName evidence="1">DUF6891 domain-containing protein</fullName>
    </recommendedName>
</protein>
<reference evidence="2 3" key="1">
    <citation type="submission" date="2019-06" db="EMBL/GenBank/DDBJ databases">
        <title>Sequencing the genomes of 1000 actinobacteria strains.</title>
        <authorList>
            <person name="Klenk H.-P."/>
        </authorList>
    </citation>
    <scope>NUCLEOTIDE SEQUENCE [LARGE SCALE GENOMIC DNA]</scope>
    <source>
        <strain evidence="2 3">DSM 19560</strain>
    </source>
</reference>
<dbReference type="InterPro" id="IPR054186">
    <property type="entry name" value="DUF6891"/>
</dbReference>
<evidence type="ECO:0000313" key="3">
    <source>
        <dbReference type="Proteomes" id="UP000318297"/>
    </source>
</evidence>
<dbReference type="Proteomes" id="UP000318297">
    <property type="component" value="Unassembled WGS sequence"/>
</dbReference>
<proteinExistence type="predicted"/>
<dbReference type="AlphaFoldDB" id="A0A561ECF1"/>
<organism evidence="2 3">
    <name type="scientific">Rudaeicoccus suwonensis</name>
    <dbReference type="NCBI Taxonomy" id="657409"/>
    <lineage>
        <taxon>Bacteria</taxon>
        <taxon>Bacillati</taxon>
        <taxon>Actinomycetota</taxon>
        <taxon>Actinomycetes</taxon>
        <taxon>Micrococcales</taxon>
        <taxon>Dermacoccaceae</taxon>
        <taxon>Rudaeicoccus</taxon>
    </lineage>
</organism>
<gene>
    <name evidence="2" type="ORF">BKA23_2113</name>
</gene>